<evidence type="ECO:0000313" key="4">
    <source>
        <dbReference type="Proteomes" id="UP001168877"/>
    </source>
</evidence>
<reference evidence="3" key="2">
    <citation type="submission" date="2023-06" db="EMBL/GenBank/DDBJ databases">
        <authorList>
            <person name="Swenson N.G."/>
            <person name="Wegrzyn J.L."/>
            <person name="Mcevoy S.L."/>
        </authorList>
    </citation>
    <scope>NUCLEOTIDE SEQUENCE</scope>
    <source>
        <strain evidence="3">NS2018</strain>
        <tissue evidence="3">Leaf</tissue>
    </source>
</reference>
<sequence length="234" mass="27338">MRFLLGKHMVRFSKVDFCLITGLKFGIIPDPASYEMVENGIHDRYFQGRVIENEELKAVLRSGIFEQQYDAVKLSLLFLLNWILMGVDERYKIPFWQFQLVEDLDSFDAFPWGAHVYRRTISGLKHALDGPRQRSEQRQQQQATDDTTESYNIYGLAHALLVIPELSNKHKCGTRRVIELPPPRILKWELTQRPWGKTLDKIFTERMFTRAELLPTDAEKQQQYYEGIDLGGSL</sequence>
<dbReference type="EMBL" id="JAUESC010000384">
    <property type="protein sequence ID" value="KAK0583168.1"/>
    <property type="molecule type" value="Genomic_DNA"/>
</dbReference>
<name>A0AA39VMF6_ACESA</name>
<dbReference type="PANTHER" id="PTHR48449">
    <property type="entry name" value="DUF1985 DOMAIN-CONTAINING PROTEIN"/>
    <property type="match status" value="1"/>
</dbReference>
<evidence type="ECO:0000256" key="1">
    <source>
        <dbReference type="SAM" id="MobiDB-lite"/>
    </source>
</evidence>
<feature type="domain" description="DUF1985" evidence="2">
    <location>
        <begin position="3"/>
        <end position="121"/>
    </location>
</feature>
<reference evidence="3" key="1">
    <citation type="journal article" date="2022" name="Plant J.">
        <title>Strategies of tolerance reflected in two North American maple genomes.</title>
        <authorList>
            <person name="McEvoy S.L."/>
            <person name="Sezen U.U."/>
            <person name="Trouern-Trend A."/>
            <person name="McMahon S.M."/>
            <person name="Schaberg P.G."/>
            <person name="Yang J."/>
            <person name="Wegrzyn J.L."/>
            <person name="Swenson N.G."/>
        </authorList>
    </citation>
    <scope>NUCLEOTIDE SEQUENCE</scope>
    <source>
        <strain evidence="3">NS2018</strain>
    </source>
</reference>
<dbReference type="PANTHER" id="PTHR48449:SF1">
    <property type="entry name" value="DUF1985 DOMAIN-CONTAINING PROTEIN"/>
    <property type="match status" value="1"/>
</dbReference>
<evidence type="ECO:0000313" key="3">
    <source>
        <dbReference type="EMBL" id="KAK0583168.1"/>
    </source>
</evidence>
<feature type="region of interest" description="Disordered" evidence="1">
    <location>
        <begin position="128"/>
        <end position="147"/>
    </location>
</feature>
<evidence type="ECO:0000259" key="2">
    <source>
        <dbReference type="Pfam" id="PF09331"/>
    </source>
</evidence>
<dbReference type="InterPro" id="IPR015410">
    <property type="entry name" value="DUF1985"/>
</dbReference>
<dbReference type="Pfam" id="PF09331">
    <property type="entry name" value="DUF1985"/>
    <property type="match status" value="1"/>
</dbReference>
<protein>
    <recommendedName>
        <fullName evidence="2">DUF1985 domain-containing protein</fullName>
    </recommendedName>
</protein>
<dbReference type="AlphaFoldDB" id="A0AA39VMF6"/>
<keyword evidence="4" id="KW-1185">Reference proteome</keyword>
<proteinExistence type="predicted"/>
<comment type="caution">
    <text evidence="3">The sequence shown here is derived from an EMBL/GenBank/DDBJ whole genome shotgun (WGS) entry which is preliminary data.</text>
</comment>
<gene>
    <name evidence="3" type="ORF">LWI29_034229</name>
</gene>
<dbReference type="Proteomes" id="UP001168877">
    <property type="component" value="Unassembled WGS sequence"/>
</dbReference>
<feature type="compositionally biased region" description="Basic and acidic residues" evidence="1">
    <location>
        <begin position="128"/>
        <end position="137"/>
    </location>
</feature>
<organism evidence="3 4">
    <name type="scientific">Acer saccharum</name>
    <name type="common">Sugar maple</name>
    <dbReference type="NCBI Taxonomy" id="4024"/>
    <lineage>
        <taxon>Eukaryota</taxon>
        <taxon>Viridiplantae</taxon>
        <taxon>Streptophyta</taxon>
        <taxon>Embryophyta</taxon>
        <taxon>Tracheophyta</taxon>
        <taxon>Spermatophyta</taxon>
        <taxon>Magnoliopsida</taxon>
        <taxon>eudicotyledons</taxon>
        <taxon>Gunneridae</taxon>
        <taxon>Pentapetalae</taxon>
        <taxon>rosids</taxon>
        <taxon>malvids</taxon>
        <taxon>Sapindales</taxon>
        <taxon>Sapindaceae</taxon>
        <taxon>Hippocastanoideae</taxon>
        <taxon>Acereae</taxon>
        <taxon>Acer</taxon>
    </lineage>
</organism>
<accession>A0AA39VMF6</accession>